<accession>A0A8S1VRB3</accession>
<evidence type="ECO:0000313" key="1">
    <source>
        <dbReference type="EMBL" id="CAD8178219.1"/>
    </source>
</evidence>
<dbReference type="AlphaFoldDB" id="A0A8S1VRB3"/>
<keyword evidence="2" id="KW-1185">Reference proteome</keyword>
<gene>
    <name evidence="1" type="ORF">POCTA_138.1.T0700229</name>
</gene>
<evidence type="ECO:0000313" key="2">
    <source>
        <dbReference type="Proteomes" id="UP000683925"/>
    </source>
</evidence>
<organism evidence="1 2">
    <name type="scientific">Paramecium octaurelia</name>
    <dbReference type="NCBI Taxonomy" id="43137"/>
    <lineage>
        <taxon>Eukaryota</taxon>
        <taxon>Sar</taxon>
        <taxon>Alveolata</taxon>
        <taxon>Ciliophora</taxon>
        <taxon>Intramacronucleata</taxon>
        <taxon>Oligohymenophorea</taxon>
        <taxon>Peniculida</taxon>
        <taxon>Parameciidae</taxon>
        <taxon>Paramecium</taxon>
    </lineage>
</organism>
<name>A0A8S1VRB3_PAROT</name>
<dbReference type="Proteomes" id="UP000683925">
    <property type="component" value="Unassembled WGS sequence"/>
</dbReference>
<dbReference type="EMBL" id="CAJJDP010000069">
    <property type="protein sequence ID" value="CAD8178219.1"/>
    <property type="molecule type" value="Genomic_DNA"/>
</dbReference>
<comment type="caution">
    <text evidence="1">The sequence shown here is derived from an EMBL/GenBank/DDBJ whole genome shotgun (WGS) entry which is preliminary data.</text>
</comment>
<protein>
    <submittedName>
        <fullName evidence="1">Uncharacterized protein</fullName>
    </submittedName>
</protein>
<reference evidence="1" key="1">
    <citation type="submission" date="2021-01" db="EMBL/GenBank/DDBJ databases">
        <authorList>
            <consortium name="Genoscope - CEA"/>
            <person name="William W."/>
        </authorList>
    </citation>
    <scope>NUCLEOTIDE SEQUENCE</scope>
</reference>
<sequence length="166" mass="20054">MGEIKNYFNNKDLDCNYEQKESLYDILASSKDINELSLRVILEILESKKLKTFWILFLKIRIKRNKTNICFKLKMSILLKTLRSKILQQIILSYLPMVRKIFKNMTSIKRIIQQMNIQRLENNLQQKYLMKRTYLNFQNFQFALLLQIKIHIMQIEFFKFTSGNEG</sequence>
<proteinExistence type="predicted"/>